<dbReference type="GeneTree" id="ENSGT00940000153251"/>
<reference evidence="13" key="1">
    <citation type="submission" date="2025-08" db="UniProtKB">
        <authorList>
            <consortium name="Ensembl"/>
        </authorList>
    </citation>
    <scope>IDENTIFICATION</scope>
</reference>
<evidence type="ECO:0000256" key="10">
    <source>
        <dbReference type="ARBA" id="ARBA00031932"/>
    </source>
</evidence>
<proteinExistence type="predicted"/>
<dbReference type="Ensembl" id="ENSPKIT00000017164.1">
    <property type="protein sequence ID" value="ENSPKIP00000036222.1"/>
    <property type="gene ID" value="ENSPKIG00000014814.1"/>
</dbReference>
<evidence type="ECO:0000256" key="4">
    <source>
        <dbReference type="ARBA" id="ARBA00016468"/>
    </source>
</evidence>
<evidence type="ECO:0000313" key="13">
    <source>
        <dbReference type="Ensembl" id="ENSPKIP00000036222.1"/>
    </source>
</evidence>
<protein>
    <recommendedName>
        <fullName evidence="4">Coiled-coil alpha-helical rod protein 1</fullName>
    </recommendedName>
    <alternativeName>
        <fullName evidence="10">Alpha-helical coiled-coil rod protein</fullName>
    </alternativeName>
</protein>
<dbReference type="CTD" id="54535"/>
<feature type="coiled-coil region" evidence="11">
    <location>
        <begin position="284"/>
        <end position="405"/>
    </location>
</feature>
<dbReference type="GO" id="GO:0005814">
    <property type="term" value="C:centriole"/>
    <property type="evidence" value="ECO:0007669"/>
    <property type="project" value="TreeGrafter"/>
</dbReference>
<keyword evidence="5" id="KW-0217">Developmental protein</keyword>
<keyword evidence="14" id="KW-1185">Reference proteome</keyword>
<feature type="compositionally biased region" description="Basic and acidic residues" evidence="12">
    <location>
        <begin position="728"/>
        <end position="737"/>
    </location>
</feature>
<name>A0A3B3SZM0_9TELE</name>
<accession>A0A3B3SZM0</accession>
<sequence>MEEKLTAPADFLTSGVARPAQRDLLTPLHFTLYSKSAPSAATAEQSPRRINPGETTSVHPGHNNPWIAIAEAKQEILELRRENQRMMQLHGILSGGQNQHLPEPVMTRSRSGAESTQSCSSRMEAEWRLETERLKAEVERLRGQLEALKEASGRQREEIRDRDSTLNRQSSELQKAHSELCRTKTELGQSVAELNHTRSEQDRLSLELKKLKKERREERERLEEQLERSRIEAHALKTEMEFERQEKDAAGKLEMLKIKEEFSEAQKKWKSELLELSTMHQTEVSDLKEACSDLQDKLNSCRLEVVQLERSLQEACEERERLREELSKLENAFDVQSATLQSLRNYIGQVTPEKCEEEKLAAVVEKLEKQKESLQVTAELLTVRLNSLNEILEMQEKEMEEKISLDPLSKVSCKGHKVLRCWREKVFALLVQLRSKDIQQRAEKHKLVTTISTLREELKQQTCQTSVLQHSLLDKNAELDLERVGKRSVEQELAQIQDENVKLRESGHEAGASFKKVLDDITRFSLVFEAKGTEVRTALSHLFTLGQRLTFAKSRIDTIQGLLMRKEALRKVQVSMKQTQPCTARSSSNNLEAELACMSAERDRLIQELKRTPSLIEATLSEARQQFESDLRQLKAAQQQSRGEAAESGRRLQEALRELEELTESIAQLRAELSSQEEQSARVLKEKLAETESQYAQQFSEMEAQLNAARREHGKAVVTLRQFERQAERERERDREIQSIQNRQAKKEMQDLQRRLQETDRDRNLLLATIRENGLLKQYKKARTAALKSSQALGEEELQIGRAFISDTPPHMKDSLLSVLGDLQALSAAVTKDSDGSGEEDSSAHAPP</sequence>
<keyword evidence="9" id="KW-0539">Nucleus</keyword>
<dbReference type="AlphaFoldDB" id="A0A3B3SZM0"/>
<dbReference type="STRING" id="1676925.ENSPKIP00000036222"/>
<evidence type="ECO:0000256" key="5">
    <source>
        <dbReference type="ARBA" id="ARBA00022473"/>
    </source>
</evidence>
<keyword evidence="7" id="KW-0221">Differentiation</keyword>
<evidence type="ECO:0000256" key="7">
    <source>
        <dbReference type="ARBA" id="ARBA00022782"/>
    </source>
</evidence>
<evidence type="ECO:0000256" key="12">
    <source>
        <dbReference type="SAM" id="MobiDB-lite"/>
    </source>
</evidence>
<dbReference type="KEGG" id="pki:111843742"/>
<dbReference type="Proteomes" id="UP000261540">
    <property type="component" value="Unplaced"/>
</dbReference>
<evidence type="ECO:0000256" key="9">
    <source>
        <dbReference type="ARBA" id="ARBA00023242"/>
    </source>
</evidence>
<evidence type="ECO:0000256" key="3">
    <source>
        <dbReference type="ARBA" id="ARBA00004496"/>
    </source>
</evidence>
<dbReference type="PANTHER" id="PTHR46822">
    <property type="entry name" value="COILED-COIL ALPHA-HELICAL ROD PROTEIN 1"/>
    <property type="match status" value="1"/>
</dbReference>
<feature type="region of interest" description="Disordered" evidence="12">
    <location>
        <begin position="149"/>
        <end position="178"/>
    </location>
</feature>
<evidence type="ECO:0000256" key="11">
    <source>
        <dbReference type="SAM" id="Coils"/>
    </source>
</evidence>
<dbReference type="GO" id="GO:0030154">
    <property type="term" value="P:cell differentiation"/>
    <property type="evidence" value="ECO:0007669"/>
    <property type="project" value="UniProtKB-KW"/>
</dbReference>
<dbReference type="Pfam" id="PF07111">
    <property type="entry name" value="HCR"/>
    <property type="match status" value="1"/>
</dbReference>
<evidence type="ECO:0000256" key="1">
    <source>
        <dbReference type="ARBA" id="ARBA00003936"/>
    </source>
</evidence>
<evidence type="ECO:0000256" key="8">
    <source>
        <dbReference type="ARBA" id="ARBA00023054"/>
    </source>
</evidence>
<feature type="region of interest" description="Disordered" evidence="12">
    <location>
        <begin position="37"/>
        <end position="63"/>
    </location>
</feature>
<reference evidence="13" key="2">
    <citation type="submission" date="2025-09" db="UniProtKB">
        <authorList>
            <consortium name="Ensembl"/>
        </authorList>
    </citation>
    <scope>IDENTIFICATION</scope>
</reference>
<evidence type="ECO:0000256" key="6">
    <source>
        <dbReference type="ARBA" id="ARBA00022490"/>
    </source>
</evidence>
<keyword evidence="8 11" id="KW-0175">Coiled coil</keyword>
<dbReference type="OrthoDB" id="193258at2759"/>
<dbReference type="InterPro" id="IPR009800">
    <property type="entry name" value="HCR"/>
</dbReference>
<dbReference type="GO" id="GO:0005634">
    <property type="term" value="C:nucleus"/>
    <property type="evidence" value="ECO:0007669"/>
    <property type="project" value="UniProtKB-SubCell"/>
</dbReference>
<feature type="coiled-coil region" evidence="11">
    <location>
        <begin position="194"/>
        <end position="246"/>
    </location>
</feature>
<evidence type="ECO:0000313" key="14">
    <source>
        <dbReference type="Proteomes" id="UP000261540"/>
    </source>
</evidence>
<comment type="function">
    <text evidence="1">May be a regulator of keratinocyte proliferation or differentiation.</text>
</comment>
<evidence type="ECO:0000256" key="2">
    <source>
        <dbReference type="ARBA" id="ARBA00004123"/>
    </source>
</evidence>
<dbReference type="GO" id="GO:0005737">
    <property type="term" value="C:cytoplasm"/>
    <property type="evidence" value="ECO:0007669"/>
    <property type="project" value="UniProtKB-SubCell"/>
</dbReference>
<dbReference type="GO" id="GO:0006611">
    <property type="term" value="P:protein export from nucleus"/>
    <property type="evidence" value="ECO:0007669"/>
    <property type="project" value="TreeGrafter"/>
</dbReference>
<dbReference type="PANTHER" id="PTHR46822:SF1">
    <property type="entry name" value="COILED-COIL ALPHA-HELICAL ROD PROTEIN 1"/>
    <property type="match status" value="1"/>
</dbReference>
<feature type="compositionally biased region" description="Basic and acidic residues" evidence="12">
    <location>
        <begin position="149"/>
        <end position="165"/>
    </location>
</feature>
<keyword evidence="6" id="KW-0963">Cytoplasm</keyword>
<feature type="region of interest" description="Disordered" evidence="12">
    <location>
        <begin position="728"/>
        <end position="750"/>
    </location>
</feature>
<comment type="subcellular location">
    <subcellularLocation>
        <location evidence="3">Cytoplasm</location>
    </subcellularLocation>
    <subcellularLocation>
        <location evidence="2">Nucleus</location>
    </subcellularLocation>
</comment>
<organism evidence="13 14">
    <name type="scientific">Paramormyrops kingsleyae</name>
    <dbReference type="NCBI Taxonomy" id="1676925"/>
    <lineage>
        <taxon>Eukaryota</taxon>
        <taxon>Metazoa</taxon>
        <taxon>Chordata</taxon>
        <taxon>Craniata</taxon>
        <taxon>Vertebrata</taxon>
        <taxon>Euteleostomi</taxon>
        <taxon>Actinopterygii</taxon>
        <taxon>Neopterygii</taxon>
        <taxon>Teleostei</taxon>
        <taxon>Osteoglossocephala</taxon>
        <taxon>Osteoglossomorpha</taxon>
        <taxon>Osteoglossiformes</taxon>
        <taxon>Mormyridae</taxon>
        <taxon>Paramormyrops</taxon>
    </lineage>
</organism>